<keyword evidence="4" id="KW-0808">Transferase</keyword>
<comment type="caution">
    <text evidence="13">The sequence shown here is derived from an EMBL/GenBank/DDBJ whole genome shotgun (WGS) entry which is preliminary data.</text>
</comment>
<dbReference type="InterPro" id="IPR026385">
    <property type="entry name" value="LegC-like"/>
</dbReference>
<evidence type="ECO:0000313" key="14">
    <source>
        <dbReference type="Proteomes" id="UP000556026"/>
    </source>
</evidence>
<dbReference type="Pfam" id="PF01041">
    <property type="entry name" value="DegT_DnrJ_EryC1"/>
    <property type="match status" value="1"/>
</dbReference>
<dbReference type="GO" id="GO:0030170">
    <property type="term" value="F:pyridoxal phosphate binding"/>
    <property type="evidence" value="ECO:0007669"/>
    <property type="project" value="TreeGrafter"/>
</dbReference>
<organism evidence="13 14">
    <name type="scientific">Geomonas silvestris</name>
    <dbReference type="NCBI Taxonomy" id="2740184"/>
    <lineage>
        <taxon>Bacteria</taxon>
        <taxon>Pseudomonadati</taxon>
        <taxon>Thermodesulfobacteriota</taxon>
        <taxon>Desulfuromonadia</taxon>
        <taxon>Geobacterales</taxon>
        <taxon>Geobacteraceae</taxon>
        <taxon>Geomonas</taxon>
    </lineage>
</organism>
<reference evidence="14" key="1">
    <citation type="submission" date="2020-06" db="EMBL/GenBank/DDBJ databases">
        <title>Draft genomic sequence of Geomonas sp. Red330.</title>
        <authorList>
            <person name="Itoh H."/>
            <person name="Zhenxing X."/>
            <person name="Ushijima N."/>
            <person name="Masuda Y."/>
            <person name="Shiratori Y."/>
            <person name="Senoo K."/>
        </authorList>
    </citation>
    <scope>NUCLEOTIDE SEQUENCE [LARGE SCALE GENOMIC DNA]</scope>
    <source>
        <strain evidence="14">Red330</strain>
    </source>
</reference>
<evidence type="ECO:0000256" key="6">
    <source>
        <dbReference type="ARBA" id="ARBA00037999"/>
    </source>
</evidence>
<keyword evidence="5 11" id="KW-0663">Pyridoxal phosphate</keyword>
<evidence type="ECO:0000256" key="11">
    <source>
        <dbReference type="PIRSR" id="PIRSR000390-2"/>
    </source>
</evidence>
<keyword evidence="14" id="KW-1185">Reference proteome</keyword>
<evidence type="ECO:0000256" key="7">
    <source>
        <dbReference type="ARBA" id="ARBA00051587"/>
    </source>
</evidence>
<comment type="cofactor">
    <cofactor evidence="1">
        <name>pyridoxal 5'-phosphate</name>
        <dbReference type="ChEBI" id="CHEBI:597326"/>
    </cofactor>
</comment>
<dbReference type="Gene3D" id="3.40.640.10">
    <property type="entry name" value="Type I PLP-dependent aspartate aminotransferase-like (Major domain)"/>
    <property type="match status" value="1"/>
</dbReference>
<evidence type="ECO:0000256" key="3">
    <source>
        <dbReference type="ARBA" id="ARBA00022576"/>
    </source>
</evidence>
<dbReference type="FunFam" id="3.40.640.10:FF:000090">
    <property type="entry name" value="Pyridoxal phosphate-dependent aminotransferase"/>
    <property type="match status" value="1"/>
</dbReference>
<dbReference type="Gene3D" id="3.90.1150.10">
    <property type="entry name" value="Aspartate Aminotransferase, domain 1"/>
    <property type="match status" value="1"/>
</dbReference>
<dbReference type="InterPro" id="IPR015421">
    <property type="entry name" value="PyrdxlP-dep_Trfase_major"/>
</dbReference>
<dbReference type="InterPro" id="IPR000653">
    <property type="entry name" value="DegT/StrS_aminotransferase"/>
</dbReference>
<comment type="catalytic activity">
    <reaction evidence="7">
        <text>GDP-alpha-D-perosamine + 2-oxoglutarate = GDP-4-dehydro-alpha-D-rhamnose + L-glutamate</text>
        <dbReference type="Rhea" id="RHEA:36779"/>
        <dbReference type="ChEBI" id="CHEBI:16810"/>
        <dbReference type="ChEBI" id="CHEBI:29985"/>
        <dbReference type="ChEBI" id="CHEBI:57964"/>
        <dbReference type="ChEBI" id="CHEBI:73996"/>
        <dbReference type="EC" id="2.6.1.102"/>
    </reaction>
</comment>
<dbReference type="InterPro" id="IPR015424">
    <property type="entry name" value="PyrdxlP-dep_Trfase"/>
</dbReference>
<dbReference type="CDD" id="cd00616">
    <property type="entry name" value="AHBA_syn"/>
    <property type="match status" value="1"/>
</dbReference>
<feature type="active site" description="Proton acceptor" evidence="10">
    <location>
        <position position="219"/>
    </location>
</feature>
<evidence type="ECO:0000256" key="12">
    <source>
        <dbReference type="RuleBase" id="RU004508"/>
    </source>
</evidence>
<dbReference type="EC" id="2.6.1.102" evidence="8"/>
<evidence type="ECO:0000256" key="10">
    <source>
        <dbReference type="PIRSR" id="PIRSR000390-1"/>
    </source>
</evidence>
<evidence type="ECO:0000256" key="5">
    <source>
        <dbReference type="ARBA" id="ARBA00022898"/>
    </source>
</evidence>
<dbReference type="GO" id="GO:0102933">
    <property type="term" value="F:GDP-4-dehydro-6-deoxy-D-mannose-4-aminotransferase activity"/>
    <property type="evidence" value="ECO:0007669"/>
    <property type="project" value="UniProtKB-EC"/>
</dbReference>
<evidence type="ECO:0000256" key="8">
    <source>
        <dbReference type="ARBA" id="ARBA00066317"/>
    </source>
</evidence>
<evidence type="ECO:0000256" key="4">
    <source>
        <dbReference type="ARBA" id="ARBA00022679"/>
    </source>
</evidence>
<gene>
    <name evidence="13" type="ORF">GMST_13770</name>
</gene>
<name>A0A6V8MGH3_9BACT</name>
<comment type="similarity">
    <text evidence="6 12">Belongs to the DegT/DnrJ/EryC1 family.</text>
</comment>
<dbReference type="PANTHER" id="PTHR30244:SF30">
    <property type="entry name" value="BLR5990 PROTEIN"/>
    <property type="match status" value="1"/>
</dbReference>
<dbReference type="PIRSF" id="PIRSF000390">
    <property type="entry name" value="PLP_StrS"/>
    <property type="match status" value="1"/>
</dbReference>
<evidence type="ECO:0000256" key="9">
    <source>
        <dbReference type="ARBA" id="ARBA00074221"/>
    </source>
</evidence>
<dbReference type="GO" id="GO:0000271">
    <property type="term" value="P:polysaccharide biosynthetic process"/>
    <property type="evidence" value="ECO:0007669"/>
    <property type="project" value="TreeGrafter"/>
</dbReference>
<dbReference type="InterPro" id="IPR015422">
    <property type="entry name" value="PyrdxlP-dep_Trfase_small"/>
</dbReference>
<dbReference type="PANTHER" id="PTHR30244">
    <property type="entry name" value="TRANSAMINASE"/>
    <property type="match status" value="1"/>
</dbReference>
<dbReference type="EMBL" id="BLXX01000003">
    <property type="protein sequence ID" value="GFO59052.1"/>
    <property type="molecule type" value="Genomic_DNA"/>
</dbReference>
<dbReference type="Proteomes" id="UP000556026">
    <property type="component" value="Unassembled WGS sequence"/>
</dbReference>
<evidence type="ECO:0000313" key="13">
    <source>
        <dbReference type="EMBL" id="GFO59052.1"/>
    </source>
</evidence>
<sequence>MNALDLEGIVRAIRSALPKSDEPVQLHEPRFEGNEWPYIKECLDTRWVSSVGSYVDRFEKELAEYASVKRAVAVVNGTAALHVCLKLAGVRAGDEVIIPALTFVATANAVAYCGAIPHLADSAEATLGLDPAKLAEHLAEVAEIADGACRNRLTGRPIRAVLPMHTFGHAVDLEPLQEVCRRWKLALIEDAAESLGTFYQGRHTGNYGCLAALSFNGNKIITTGGGGAILTNDEELGRLAKHLTTTAKVPHRWEFSHDQVGFNYRMPNLNAALGCAQLEQLPGFLAAKRALAERYRAAFAGVRGIRYFSEPAGSRSNYWLNTLLLDETHADKRDAVLAAANSAGLTTRPAWTLMHRLPMFQEAPRMDLSVSESLERRILNIPSGVALGAGAPHA</sequence>
<keyword evidence="3" id="KW-0032">Aminotransferase</keyword>
<dbReference type="RefSeq" id="WP_183353900.1">
    <property type="nucleotide sequence ID" value="NZ_BLXX01000003.1"/>
</dbReference>
<comment type="pathway">
    <text evidence="2">Bacterial outer membrane biogenesis; LPS O-antigen biosynthesis.</text>
</comment>
<proteinExistence type="inferred from homology"/>
<accession>A0A6V8MGH3</accession>
<evidence type="ECO:0000256" key="2">
    <source>
        <dbReference type="ARBA" id="ARBA00005125"/>
    </source>
</evidence>
<dbReference type="NCBIfam" id="TIGR04181">
    <property type="entry name" value="NHT_00031"/>
    <property type="match status" value="1"/>
</dbReference>
<dbReference type="AlphaFoldDB" id="A0A6V8MGH3"/>
<protein>
    <recommendedName>
        <fullName evidence="9">GDP-perosamine synthase</fullName>
        <ecNumber evidence="8">2.6.1.102</ecNumber>
    </recommendedName>
</protein>
<dbReference type="SUPFAM" id="SSF53383">
    <property type="entry name" value="PLP-dependent transferases"/>
    <property type="match status" value="1"/>
</dbReference>
<evidence type="ECO:0000256" key="1">
    <source>
        <dbReference type="ARBA" id="ARBA00001933"/>
    </source>
</evidence>
<feature type="modified residue" description="N6-(pyridoxal phosphate)lysine" evidence="11">
    <location>
        <position position="219"/>
    </location>
</feature>